<evidence type="ECO:0000256" key="1">
    <source>
        <dbReference type="ARBA" id="ARBA00004651"/>
    </source>
</evidence>
<evidence type="ECO:0000256" key="7">
    <source>
        <dbReference type="ARBA" id="ARBA00022989"/>
    </source>
</evidence>
<keyword evidence="15" id="KW-1185">Reference proteome</keyword>
<sequence>MEEASSSLRPVAAYFHSSFDRQRTKTSLATMTTTFHCTTLETSMQMQSCHLFWHNSTLSIVLKRELADCAPSREVPVLHVKRHSLFGGDLEIDLGGSVHPVRMLPVSGKDVRNLRFGLVYGPKRKRVRFRAPDLATYDSWEMVLELAVEKAATERPTFPTWPYPGTSPSLSALEEGYISEEFGFSDGETTSDESKLSEFRHKRAQAMQNPMTGSFEDFIDPPTPKSSSRDDGTESELDRIPSTESEYDSVNRESEMPGPMDFYAVDEDTPLLRDLVAPDASPRSDSELSSYPPHVNSGGSTRRSLQTTELELSVDKISFLFSPTARPGYGSPSNYKSFADVPLNGALQDDDELNMLDPYFDVTASRLRVAFEGAGPEGDGELSYEGFRAALETLGIRCSDDSVFLKLVGSIDRLKSERITLAQFDAAVHRLKLMHMFEEGTVQEMKTVGYQQAALSVSDFSSTRLQSFVLKQENLHEFFTAHRPEWVSVRWINLDGRDSVNLKRLAIKYRLHPLAIEDTIEGHERPKFDRYDGHLFLVFPVLRMQVADKGLPLQRKRNRLFSEAKGTPLPTFVKERRGPLHRSMSVITDDTENEDEDPLKLWIEHVFIFVVDNDTVITVKDGGDSDIWNELNRRLAVPYSKLRHNDAKFLVYTVLDVIVDQVTNVVDSITECLIELEGQLDVERHRFELRSLRFLKNELFRLPRLLKPAREVLKNIIDSKDFDATVTDYVRDVHDHVVQVLDDIEQQLQMCRQLTEEYRDAKANQMNYVIYTLTVVTTVFLPGQFLTGVYGMNFDDMPELHERYGYALFWVLAIAIAAALQLYFRYKQWI</sequence>
<dbReference type="CDD" id="cd12822">
    <property type="entry name" value="TmCorA-like"/>
    <property type="match status" value="1"/>
</dbReference>
<keyword evidence="6" id="KW-0460">Magnesium</keyword>
<evidence type="ECO:0000313" key="15">
    <source>
        <dbReference type="Proteomes" id="UP000005238"/>
    </source>
</evidence>
<dbReference type="GO" id="GO:0015087">
    <property type="term" value="F:cobalt ion transmembrane transporter activity"/>
    <property type="evidence" value="ECO:0000318"/>
    <property type="project" value="GO_Central"/>
</dbReference>
<dbReference type="GO" id="GO:0015095">
    <property type="term" value="F:magnesium ion transmembrane transporter activity"/>
    <property type="evidence" value="ECO:0000318"/>
    <property type="project" value="GO_Central"/>
</dbReference>
<dbReference type="InterPro" id="IPR002523">
    <property type="entry name" value="MgTranspt_CorA/ZnTranspt_ZntB"/>
</dbReference>
<keyword evidence="5 13" id="KW-0812">Transmembrane</keyword>
<dbReference type="VEuPathDB" id="FungiDB:KRP22_9874"/>
<evidence type="ECO:0000256" key="9">
    <source>
        <dbReference type="ARBA" id="ARBA00023136"/>
    </source>
</evidence>
<dbReference type="Pfam" id="PF01544">
    <property type="entry name" value="CorA"/>
    <property type="match status" value="2"/>
</dbReference>
<dbReference type="OMA" id="HCIIITE"/>
<evidence type="ECO:0000256" key="4">
    <source>
        <dbReference type="ARBA" id="ARBA00022475"/>
    </source>
</evidence>
<evidence type="ECO:0000256" key="3">
    <source>
        <dbReference type="ARBA" id="ARBA00022448"/>
    </source>
</evidence>
<dbReference type="InterPro" id="IPR045863">
    <property type="entry name" value="CorA_TM1_TM2"/>
</dbReference>
<dbReference type="Gene3D" id="3.30.460.20">
    <property type="entry name" value="CorA soluble domain-like"/>
    <property type="match status" value="1"/>
</dbReference>
<dbReference type="PANTHER" id="PTHR46494:SF1">
    <property type="entry name" value="CORA FAMILY METAL ION TRANSPORTER (EUROFUNG)"/>
    <property type="match status" value="1"/>
</dbReference>
<dbReference type="GO" id="GO:0000287">
    <property type="term" value="F:magnesium ion binding"/>
    <property type="evidence" value="ECO:0000318"/>
    <property type="project" value="GO_Central"/>
</dbReference>
<dbReference type="InterPro" id="IPR011992">
    <property type="entry name" value="EF-hand-dom_pair"/>
</dbReference>
<evidence type="ECO:0000256" key="12">
    <source>
        <dbReference type="SAM" id="MobiDB-lite"/>
    </source>
</evidence>
<evidence type="ECO:0000256" key="6">
    <source>
        <dbReference type="ARBA" id="ARBA00022842"/>
    </source>
</evidence>
<dbReference type="GO" id="GO:0050897">
    <property type="term" value="F:cobalt ion binding"/>
    <property type="evidence" value="ECO:0000318"/>
    <property type="project" value="GO_Central"/>
</dbReference>
<evidence type="ECO:0000256" key="10">
    <source>
        <dbReference type="ARBA" id="ARBA00034269"/>
    </source>
</evidence>
<comment type="similarity">
    <text evidence="2">Belongs to the CorA metal ion transporter (MIT) (TC 1.A.35) family.</text>
</comment>
<comment type="function">
    <text evidence="11">Mediates influx of magnesium ions. Alternates between open and closed states. Activated by low cytoplasmic Mg(2+) levels. Inactive when cytoplasmic Mg(2+) levels are high.</text>
</comment>
<dbReference type="Gene3D" id="1.20.58.340">
    <property type="entry name" value="Magnesium transport protein CorA, transmembrane region"/>
    <property type="match status" value="2"/>
</dbReference>
<accession>H3GC13</accession>
<keyword evidence="7 13" id="KW-1133">Transmembrane helix</keyword>
<comment type="subcellular location">
    <subcellularLocation>
        <location evidence="1">Cell membrane</location>
        <topology evidence="1">Multi-pass membrane protein</topology>
    </subcellularLocation>
</comment>
<feature type="transmembrane region" description="Helical" evidence="13">
    <location>
        <begin position="768"/>
        <end position="792"/>
    </location>
</feature>
<comment type="catalytic activity">
    <reaction evidence="10">
        <text>Mg(2+)(in) = Mg(2+)(out)</text>
        <dbReference type="Rhea" id="RHEA:29827"/>
        <dbReference type="ChEBI" id="CHEBI:18420"/>
    </reaction>
</comment>
<evidence type="ECO:0000256" key="2">
    <source>
        <dbReference type="ARBA" id="ARBA00009765"/>
    </source>
</evidence>
<feature type="compositionally biased region" description="Basic and acidic residues" evidence="12">
    <location>
        <begin position="227"/>
        <end position="241"/>
    </location>
</feature>
<dbReference type="GO" id="GO:0005886">
    <property type="term" value="C:plasma membrane"/>
    <property type="evidence" value="ECO:0000318"/>
    <property type="project" value="GO_Central"/>
</dbReference>
<keyword evidence="8" id="KW-0406">Ion transport</keyword>
<dbReference type="InterPro" id="IPR045861">
    <property type="entry name" value="CorA_cytoplasmic_dom"/>
</dbReference>
<dbReference type="Proteomes" id="UP000005238">
    <property type="component" value="Unassembled WGS sequence"/>
</dbReference>
<dbReference type="eggNOG" id="ENOG502R8TN">
    <property type="taxonomic scope" value="Eukaryota"/>
</dbReference>
<keyword evidence="9 13" id="KW-0472">Membrane</keyword>
<evidence type="ECO:0008006" key="16">
    <source>
        <dbReference type="Google" id="ProtNLM"/>
    </source>
</evidence>
<feature type="transmembrane region" description="Helical" evidence="13">
    <location>
        <begin position="804"/>
        <end position="824"/>
    </location>
</feature>
<proteinExistence type="inferred from homology"/>
<dbReference type="InParanoid" id="H3GC13"/>
<name>H3GC13_PHYRM</name>
<dbReference type="STRING" id="164328.H3GC13"/>
<dbReference type="SUPFAM" id="SSF144083">
    <property type="entry name" value="Magnesium transport protein CorA, transmembrane region"/>
    <property type="match status" value="1"/>
</dbReference>
<reference evidence="14" key="2">
    <citation type="submission" date="2015-06" db="UniProtKB">
        <authorList>
            <consortium name="EnsemblProtists"/>
        </authorList>
    </citation>
    <scope>IDENTIFICATION</scope>
    <source>
        <strain evidence="14">Pr102</strain>
    </source>
</reference>
<evidence type="ECO:0000256" key="11">
    <source>
        <dbReference type="ARBA" id="ARBA00045497"/>
    </source>
</evidence>
<dbReference type="EnsemblProtists" id="Phyra72898">
    <property type="protein sequence ID" value="Phyra72898"/>
    <property type="gene ID" value="Phyra72898"/>
</dbReference>
<feature type="region of interest" description="Disordered" evidence="12">
    <location>
        <begin position="276"/>
        <end position="304"/>
    </location>
</feature>
<reference evidence="15" key="1">
    <citation type="journal article" date="2006" name="Science">
        <title>Phytophthora genome sequences uncover evolutionary origins and mechanisms of pathogenesis.</title>
        <authorList>
            <person name="Tyler B.M."/>
            <person name="Tripathy S."/>
            <person name="Zhang X."/>
            <person name="Dehal P."/>
            <person name="Jiang R.H."/>
            <person name="Aerts A."/>
            <person name="Arredondo F.D."/>
            <person name="Baxter L."/>
            <person name="Bensasson D."/>
            <person name="Beynon J.L."/>
            <person name="Chapman J."/>
            <person name="Damasceno C.M."/>
            <person name="Dorrance A.E."/>
            <person name="Dou D."/>
            <person name="Dickerman A.W."/>
            <person name="Dubchak I.L."/>
            <person name="Garbelotto M."/>
            <person name="Gijzen M."/>
            <person name="Gordon S.G."/>
            <person name="Govers F."/>
            <person name="Grunwald N.J."/>
            <person name="Huang W."/>
            <person name="Ivors K.L."/>
            <person name="Jones R.W."/>
            <person name="Kamoun S."/>
            <person name="Krampis K."/>
            <person name="Lamour K.H."/>
            <person name="Lee M.K."/>
            <person name="McDonald W.H."/>
            <person name="Medina M."/>
            <person name="Meijer H.J."/>
            <person name="Nordberg E.K."/>
            <person name="Maclean D.J."/>
            <person name="Ospina-Giraldo M.D."/>
            <person name="Morris P.F."/>
            <person name="Phuntumart V."/>
            <person name="Putnam N.H."/>
            <person name="Rash S."/>
            <person name="Rose J.K."/>
            <person name="Sakihama Y."/>
            <person name="Salamov A.A."/>
            <person name="Savidor A."/>
            <person name="Scheuring C.F."/>
            <person name="Smith B.M."/>
            <person name="Sobral B.W."/>
            <person name="Terry A."/>
            <person name="Torto-Alalibo T.A."/>
            <person name="Win J."/>
            <person name="Xu Z."/>
            <person name="Zhang H."/>
            <person name="Grigoriev I.V."/>
            <person name="Rokhsar D.S."/>
            <person name="Boore J.L."/>
        </authorList>
    </citation>
    <scope>NUCLEOTIDE SEQUENCE [LARGE SCALE GENOMIC DNA]</scope>
    <source>
        <strain evidence="15">Pr102</strain>
    </source>
</reference>
<feature type="region of interest" description="Disordered" evidence="12">
    <location>
        <begin position="207"/>
        <end position="264"/>
    </location>
</feature>
<evidence type="ECO:0000313" key="14">
    <source>
        <dbReference type="EnsemblProtists" id="Phyra72898"/>
    </source>
</evidence>
<keyword evidence="3" id="KW-0813">Transport</keyword>
<dbReference type="HOGENOM" id="CLU_007127_1_0_1"/>
<dbReference type="SUPFAM" id="SSF47473">
    <property type="entry name" value="EF-hand"/>
    <property type="match status" value="1"/>
</dbReference>
<keyword evidence="4" id="KW-1003">Cell membrane</keyword>
<dbReference type="PANTHER" id="PTHR46494">
    <property type="entry name" value="CORA FAMILY METAL ION TRANSPORTER (EUROFUNG)"/>
    <property type="match status" value="1"/>
</dbReference>
<organism evidence="14 15">
    <name type="scientific">Phytophthora ramorum</name>
    <name type="common">Sudden oak death agent</name>
    <dbReference type="NCBI Taxonomy" id="164328"/>
    <lineage>
        <taxon>Eukaryota</taxon>
        <taxon>Sar</taxon>
        <taxon>Stramenopiles</taxon>
        <taxon>Oomycota</taxon>
        <taxon>Peronosporomycetes</taxon>
        <taxon>Peronosporales</taxon>
        <taxon>Peronosporaceae</taxon>
        <taxon>Phytophthora</taxon>
    </lineage>
</organism>
<dbReference type="EMBL" id="DS565998">
    <property type="status" value="NOT_ANNOTATED_CDS"/>
    <property type="molecule type" value="Genomic_DNA"/>
</dbReference>
<evidence type="ECO:0000256" key="5">
    <source>
        <dbReference type="ARBA" id="ARBA00022692"/>
    </source>
</evidence>
<dbReference type="VEuPathDB" id="FungiDB:KRP23_8504"/>
<protein>
    <recommendedName>
        <fullName evidence="16">EF-hand domain-containing protein</fullName>
    </recommendedName>
</protein>
<evidence type="ECO:0000256" key="13">
    <source>
        <dbReference type="SAM" id="Phobius"/>
    </source>
</evidence>
<dbReference type="SUPFAM" id="SSF143865">
    <property type="entry name" value="CorA soluble domain-like"/>
    <property type="match status" value="1"/>
</dbReference>
<dbReference type="FunFam" id="1.20.58.340:FF:000004">
    <property type="entry name" value="Magnesium transport protein CorA"/>
    <property type="match status" value="1"/>
</dbReference>
<evidence type="ECO:0000256" key="8">
    <source>
        <dbReference type="ARBA" id="ARBA00023065"/>
    </source>
</evidence>
<dbReference type="AlphaFoldDB" id="H3GC13"/>